<dbReference type="AlphaFoldDB" id="A0A0F5IKQ7"/>
<sequence length="95" mass="11063">MNEGTHETTEKIKESEKELKESLKKVVEGGLELLKSPTFFAMQNNPNYWKNVNEDVYTMMDFVQLGAPEEYLSQLSVDLQKRIKVLFEKLPQLPK</sequence>
<dbReference type="RefSeq" id="WP_007653803.1">
    <property type="nucleotide sequence ID" value="NZ_KQ033914.1"/>
</dbReference>
<reference evidence="1 2" key="1">
    <citation type="submission" date="2013-04" db="EMBL/GenBank/DDBJ databases">
        <title>The Genome Sequence of Parabacteroides goldsteinii DSM 19448.</title>
        <authorList>
            <consortium name="The Broad Institute Genomics Platform"/>
            <person name="Earl A."/>
            <person name="Ward D."/>
            <person name="Feldgarden M."/>
            <person name="Gevers D."/>
            <person name="Martens E."/>
            <person name="Sakamoto M."/>
            <person name="Benno Y."/>
            <person name="Song Y."/>
            <person name="Liu C."/>
            <person name="Lee J."/>
            <person name="Bolanos M."/>
            <person name="Vaisanen M.L."/>
            <person name="Finegold S.M."/>
            <person name="Walker B."/>
            <person name="Young S."/>
            <person name="Zeng Q."/>
            <person name="Gargeya S."/>
            <person name="Fitzgerald M."/>
            <person name="Haas B."/>
            <person name="Abouelleil A."/>
            <person name="Allen A.W."/>
            <person name="Alvarado L."/>
            <person name="Arachchi H.M."/>
            <person name="Berlin A.M."/>
            <person name="Chapman S.B."/>
            <person name="Gainer-Dewar J."/>
            <person name="Goldberg J."/>
            <person name="Griggs A."/>
            <person name="Gujja S."/>
            <person name="Hansen M."/>
            <person name="Howarth C."/>
            <person name="Imamovic A."/>
            <person name="Ireland A."/>
            <person name="Larimer J."/>
            <person name="McCowan C."/>
            <person name="Murphy C."/>
            <person name="Pearson M."/>
            <person name="Poon T.W."/>
            <person name="Priest M."/>
            <person name="Roberts A."/>
            <person name="Saif S."/>
            <person name="Shea T."/>
            <person name="Sisk P."/>
            <person name="Sykes S."/>
            <person name="Wortman J."/>
            <person name="Nusbaum C."/>
            <person name="Birren B."/>
        </authorList>
    </citation>
    <scope>NUCLEOTIDE SEQUENCE [LARGE SCALE GENOMIC DNA]</scope>
    <source>
        <strain evidence="1 2">DSM 19448</strain>
    </source>
</reference>
<dbReference type="EMBL" id="AQHV01000027">
    <property type="protein sequence ID" value="KKB45950.1"/>
    <property type="molecule type" value="Genomic_DNA"/>
</dbReference>
<dbReference type="HOGENOM" id="CLU_2370245_0_0_10"/>
<gene>
    <name evidence="1" type="ORF">HMPREF1535_04765</name>
</gene>
<proteinExistence type="predicted"/>
<protein>
    <submittedName>
        <fullName evidence="1">Uncharacterized protein</fullName>
    </submittedName>
</protein>
<dbReference type="Proteomes" id="UP000033047">
    <property type="component" value="Unassembled WGS sequence"/>
</dbReference>
<evidence type="ECO:0000313" key="1">
    <source>
        <dbReference type="EMBL" id="KKB45950.1"/>
    </source>
</evidence>
<dbReference type="PATRIC" id="fig|927665.4.peg.4886"/>
<dbReference type="GeneID" id="69978782"/>
<organism evidence="1 2">
    <name type="scientific">Parabacteroides goldsteinii DSM 19448 = WAL 12034</name>
    <dbReference type="NCBI Taxonomy" id="927665"/>
    <lineage>
        <taxon>Bacteria</taxon>
        <taxon>Pseudomonadati</taxon>
        <taxon>Bacteroidota</taxon>
        <taxon>Bacteroidia</taxon>
        <taxon>Bacteroidales</taxon>
        <taxon>Tannerellaceae</taxon>
        <taxon>Parabacteroides</taxon>
    </lineage>
</organism>
<name>A0A0F5IKQ7_9BACT</name>
<comment type="caution">
    <text evidence="1">The sequence shown here is derived from an EMBL/GenBank/DDBJ whole genome shotgun (WGS) entry which is preliminary data.</text>
</comment>
<evidence type="ECO:0000313" key="2">
    <source>
        <dbReference type="Proteomes" id="UP000033047"/>
    </source>
</evidence>
<accession>A0A0F5IKQ7</accession>